<evidence type="ECO:0000256" key="1">
    <source>
        <dbReference type="ARBA" id="ARBA00009986"/>
    </source>
</evidence>
<reference evidence="5 6" key="1">
    <citation type="journal article" date="2020" name="Int. J. Syst. Evol. Microbiol.">
        <title>Novel acetic acid bacteria from cider fermentations: Acetobacter conturbans sp. nov. and Acetobacter fallax sp. nov.</title>
        <authorList>
            <person name="Sombolestani A.S."/>
            <person name="Cleenwerck I."/>
            <person name="Cnockaert M."/>
            <person name="Borremans W."/>
            <person name="Wieme A.D."/>
            <person name="De Vuyst L."/>
            <person name="Vandamme P."/>
        </authorList>
    </citation>
    <scope>NUCLEOTIDE SEQUENCE [LARGE SCALE GENOMIC DNA]</scope>
    <source>
        <strain evidence="5 6">LMG 1627</strain>
    </source>
</reference>
<gene>
    <name evidence="5" type="ORF">GOB81_13410</name>
</gene>
<evidence type="ECO:0000313" key="6">
    <source>
        <dbReference type="Proteomes" id="UP000631653"/>
    </source>
</evidence>
<dbReference type="InterPro" id="IPR016161">
    <property type="entry name" value="Ald_DH/histidinol_DH"/>
</dbReference>
<keyword evidence="2" id="KW-0560">Oxidoreductase</keyword>
<dbReference type="PROSITE" id="PS00070">
    <property type="entry name" value="ALDEHYDE_DEHYDR_CYS"/>
    <property type="match status" value="1"/>
</dbReference>
<evidence type="ECO:0000256" key="3">
    <source>
        <dbReference type="ARBA" id="ARBA00023027"/>
    </source>
</evidence>
<comment type="similarity">
    <text evidence="1">Belongs to the aldehyde dehydrogenase family.</text>
</comment>
<name>A0ABX0K1N4_9PROT</name>
<dbReference type="PANTHER" id="PTHR42986:SF1">
    <property type="entry name" value="BENZALDEHYDE DEHYDROGENASE YFMT"/>
    <property type="match status" value="1"/>
</dbReference>
<comment type="caution">
    <text evidence="5">The sequence shown here is derived from an EMBL/GenBank/DDBJ whole genome shotgun (WGS) entry which is preliminary data.</text>
</comment>
<evidence type="ECO:0000313" key="5">
    <source>
        <dbReference type="EMBL" id="NHN89609.1"/>
    </source>
</evidence>
<dbReference type="EMBL" id="WOSY01000014">
    <property type="protein sequence ID" value="NHN89609.1"/>
    <property type="molecule type" value="Genomic_DNA"/>
</dbReference>
<accession>A0ABX0K1N4</accession>
<dbReference type="InterPro" id="IPR016160">
    <property type="entry name" value="Ald_DH_CS_CYS"/>
</dbReference>
<dbReference type="PANTHER" id="PTHR42986">
    <property type="entry name" value="BENZALDEHYDE DEHYDROGENASE YFMT"/>
    <property type="match status" value="1"/>
</dbReference>
<dbReference type="InterPro" id="IPR015590">
    <property type="entry name" value="Aldehyde_DH_dom"/>
</dbReference>
<dbReference type="InterPro" id="IPR016163">
    <property type="entry name" value="Ald_DH_C"/>
</dbReference>
<dbReference type="Proteomes" id="UP000631653">
    <property type="component" value="Unassembled WGS sequence"/>
</dbReference>
<evidence type="ECO:0000259" key="4">
    <source>
        <dbReference type="Pfam" id="PF00171"/>
    </source>
</evidence>
<keyword evidence="6" id="KW-1185">Reference proteome</keyword>
<proteinExistence type="inferred from homology"/>
<dbReference type="InterPro" id="IPR016162">
    <property type="entry name" value="Ald_DH_N"/>
</dbReference>
<dbReference type="SUPFAM" id="SSF53720">
    <property type="entry name" value="ALDH-like"/>
    <property type="match status" value="1"/>
</dbReference>
<protein>
    <submittedName>
        <fullName evidence="5">Aldehyde dehydrogenase family protein</fullName>
    </submittedName>
</protein>
<dbReference type="Pfam" id="PF00171">
    <property type="entry name" value="Aldedh"/>
    <property type="match status" value="1"/>
</dbReference>
<feature type="domain" description="Aldehyde dehydrogenase" evidence="4">
    <location>
        <begin position="12"/>
        <end position="469"/>
    </location>
</feature>
<evidence type="ECO:0000256" key="2">
    <source>
        <dbReference type="ARBA" id="ARBA00023002"/>
    </source>
</evidence>
<organism evidence="5 6">
    <name type="scientific">Acetobacter conturbans</name>
    <dbReference type="NCBI Taxonomy" id="1737472"/>
    <lineage>
        <taxon>Bacteria</taxon>
        <taxon>Pseudomonadati</taxon>
        <taxon>Pseudomonadota</taxon>
        <taxon>Alphaproteobacteria</taxon>
        <taxon>Acetobacterales</taxon>
        <taxon>Acetobacteraceae</taxon>
        <taxon>Acetobacter</taxon>
    </lineage>
</organism>
<dbReference type="Gene3D" id="3.40.605.10">
    <property type="entry name" value="Aldehyde Dehydrogenase, Chain A, domain 1"/>
    <property type="match status" value="1"/>
</dbReference>
<dbReference type="Gene3D" id="3.40.309.10">
    <property type="entry name" value="Aldehyde Dehydrogenase, Chain A, domain 2"/>
    <property type="match status" value="1"/>
</dbReference>
<sequence>MPVYGLYVDGRWVASTQGKRAPDHNPADNTLIAYVHQATAPDVEAALESAQRASRAWADTRVGTKEALFFCLRDVIMTRRTEIQQILIKESGSAFKKALWEIDYVIDLIQTMVGEIRRIAGETMPTTIEGRVSMSFRQPLGVVLGICPFNSPFLLTMKKVVPAVAAGNAIIIKPSEETPLSGLLIADLFEEAGLPPGVLNVINAAVADIAPALTEDPRIKAITFTGSTRTGRLLAEGAARGLKRITLEMGGKGPLVVLRDADLDGAVRAATFGAFLHQGQVCMAGSRVIVDSSLYDEFCKRFVERTRQVKVGSPDREDTVVGPLIRISQCAFIAGQIEDAVSQGAVVRCGGGYNGSYFEPTVLTDVTPAMRIYHEESFGPVVSVLRAEDTGDALRLANDTSYGLSAAVMTENLSDAWYFAQNIEAGMVHINDSTISDEPHVPFGGVKNSGFGREGGRYSIEEMTELKWVTFQTAKPSFPF</sequence>
<keyword evidence="3" id="KW-0520">NAD</keyword>